<gene>
    <name evidence="2" type="ORF">GCM10016455_24400</name>
</gene>
<accession>A0ABQ3J2V9</accession>
<name>A0ABQ3J2V9_9RHOB</name>
<protein>
    <recommendedName>
        <fullName evidence="1">SCP2 domain-containing protein</fullName>
    </recommendedName>
</protein>
<feature type="domain" description="SCP2" evidence="1">
    <location>
        <begin position="21"/>
        <end position="93"/>
    </location>
</feature>
<dbReference type="Gene3D" id="3.30.1050.10">
    <property type="entry name" value="SCP2 sterol-binding domain"/>
    <property type="match status" value="1"/>
</dbReference>
<organism evidence="2 3">
    <name type="scientific">Aliiroseovarius zhejiangensis</name>
    <dbReference type="NCBI Taxonomy" id="1632025"/>
    <lineage>
        <taxon>Bacteria</taxon>
        <taxon>Pseudomonadati</taxon>
        <taxon>Pseudomonadota</taxon>
        <taxon>Alphaproteobacteria</taxon>
        <taxon>Rhodobacterales</taxon>
        <taxon>Paracoccaceae</taxon>
        <taxon>Aliiroseovarius</taxon>
    </lineage>
</organism>
<comment type="caution">
    <text evidence="2">The sequence shown here is derived from an EMBL/GenBank/DDBJ whole genome shotgun (WGS) entry which is preliminary data.</text>
</comment>
<dbReference type="EMBL" id="BNCH01000005">
    <property type="protein sequence ID" value="GHF02357.1"/>
    <property type="molecule type" value="Genomic_DNA"/>
</dbReference>
<keyword evidence="3" id="KW-1185">Reference proteome</keyword>
<evidence type="ECO:0000259" key="1">
    <source>
        <dbReference type="Pfam" id="PF02036"/>
    </source>
</evidence>
<dbReference type="Proteomes" id="UP000609802">
    <property type="component" value="Unassembled WGS sequence"/>
</dbReference>
<sequence length="94" mass="9828">MPLTKIADGIRTGIAGRSFDGSLKFDCGADGVIILASGDVSTVDRDTDCALHLSTENLQKLLAGKLNPMTAVMLGKIRITGDMPTALKLARLLG</sequence>
<reference evidence="3" key="1">
    <citation type="journal article" date="2019" name="Int. J. Syst. Evol. Microbiol.">
        <title>The Global Catalogue of Microorganisms (GCM) 10K type strain sequencing project: providing services to taxonomists for standard genome sequencing and annotation.</title>
        <authorList>
            <consortium name="The Broad Institute Genomics Platform"/>
            <consortium name="The Broad Institute Genome Sequencing Center for Infectious Disease"/>
            <person name="Wu L."/>
            <person name="Ma J."/>
        </authorList>
    </citation>
    <scope>NUCLEOTIDE SEQUENCE [LARGE SCALE GENOMIC DNA]</scope>
    <source>
        <strain evidence="3">KCTC 42443</strain>
    </source>
</reference>
<proteinExistence type="predicted"/>
<evidence type="ECO:0000313" key="3">
    <source>
        <dbReference type="Proteomes" id="UP000609802"/>
    </source>
</evidence>
<dbReference type="SUPFAM" id="SSF55718">
    <property type="entry name" value="SCP-like"/>
    <property type="match status" value="1"/>
</dbReference>
<dbReference type="InterPro" id="IPR036527">
    <property type="entry name" value="SCP2_sterol-bd_dom_sf"/>
</dbReference>
<evidence type="ECO:0000313" key="2">
    <source>
        <dbReference type="EMBL" id="GHF02357.1"/>
    </source>
</evidence>
<dbReference type="RefSeq" id="WP_191286817.1">
    <property type="nucleotide sequence ID" value="NZ_BNCH01000005.1"/>
</dbReference>
<dbReference type="InterPro" id="IPR003033">
    <property type="entry name" value="SCP2_sterol-bd_dom"/>
</dbReference>
<dbReference type="Pfam" id="PF02036">
    <property type="entry name" value="SCP2"/>
    <property type="match status" value="1"/>
</dbReference>